<dbReference type="Gene3D" id="1.10.10.10">
    <property type="entry name" value="Winged helix-like DNA-binding domain superfamily/Winged helix DNA-binding domain"/>
    <property type="match status" value="1"/>
</dbReference>
<name>A0A5P8FPA0_9MICO</name>
<dbReference type="InterPro" id="IPR013324">
    <property type="entry name" value="RNA_pol_sigma_r3/r4-like"/>
</dbReference>
<protein>
    <submittedName>
        <fullName evidence="8">Sigma-70 family RNA polymerase sigma factor</fullName>
    </submittedName>
</protein>
<dbReference type="InterPro" id="IPR013249">
    <property type="entry name" value="RNA_pol_sigma70_r4_t2"/>
</dbReference>
<dbReference type="CDD" id="cd06171">
    <property type="entry name" value="Sigma70_r4"/>
    <property type="match status" value="1"/>
</dbReference>
<dbReference type="GO" id="GO:0016987">
    <property type="term" value="F:sigma factor activity"/>
    <property type="evidence" value="ECO:0007669"/>
    <property type="project" value="UniProtKB-KW"/>
</dbReference>
<dbReference type="SUPFAM" id="SSF88659">
    <property type="entry name" value="Sigma3 and sigma4 domains of RNA polymerase sigma factors"/>
    <property type="match status" value="1"/>
</dbReference>
<sequence length="165" mass="18368">MTRQMRPPPGLAELYAAEYPRLVAELILITGSRALAEDCVSEAFTRLADRWDRLSRFDRPGAWARRVAHNLAVDERRRRGRLTSITQLTEPGRSAGVEGTTVDVLAAMKTLSPAQRSVLVLHVRGLADDEIAHELGIPLGTVKSRLSRARQHVRSELHTQEGSTR</sequence>
<gene>
    <name evidence="8" type="ORF">EEW87_012930</name>
</gene>
<keyword evidence="2" id="KW-0805">Transcription regulation</keyword>
<dbReference type="EMBL" id="CP044548">
    <property type="protein sequence ID" value="QFQ31021.2"/>
    <property type="molecule type" value="Genomic_DNA"/>
</dbReference>
<dbReference type="InterPro" id="IPR036388">
    <property type="entry name" value="WH-like_DNA-bd_sf"/>
</dbReference>
<keyword evidence="3" id="KW-0731">Sigma factor</keyword>
<dbReference type="GO" id="GO:0006352">
    <property type="term" value="P:DNA-templated transcription initiation"/>
    <property type="evidence" value="ECO:0007669"/>
    <property type="project" value="InterPro"/>
</dbReference>
<evidence type="ECO:0000256" key="3">
    <source>
        <dbReference type="ARBA" id="ARBA00023082"/>
    </source>
</evidence>
<dbReference type="InterPro" id="IPR013325">
    <property type="entry name" value="RNA_pol_sigma_r2"/>
</dbReference>
<reference evidence="8 9" key="1">
    <citation type="submission" date="2019-09" db="EMBL/GenBank/DDBJ databases">
        <title>Complete Genome Sequence of Janibacter melonis M714 with both human health impact and industrial applications.</title>
        <authorList>
            <person name="Jin M."/>
            <person name="Zhao Q.R."/>
        </authorList>
    </citation>
    <scope>NUCLEOTIDE SEQUENCE [LARGE SCALE GENOMIC DNA]</scope>
    <source>
        <strain evidence="8 9">M714</strain>
    </source>
</reference>
<keyword evidence="4" id="KW-0238">DNA-binding</keyword>
<dbReference type="InterPro" id="IPR007627">
    <property type="entry name" value="RNA_pol_sigma70_r2"/>
</dbReference>
<evidence type="ECO:0000313" key="8">
    <source>
        <dbReference type="EMBL" id="QFQ31021.2"/>
    </source>
</evidence>
<dbReference type="KEGG" id="jme:EEW87_012930"/>
<evidence type="ECO:0000256" key="4">
    <source>
        <dbReference type="ARBA" id="ARBA00023125"/>
    </source>
</evidence>
<dbReference type="GO" id="GO:0003677">
    <property type="term" value="F:DNA binding"/>
    <property type="evidence" value="ECO:0007669"/>
    <property type="project" value="UniProtKB-KW"/>
</dbReference>
<dbReference type="Pfam" id="PF04542">
    <property type="entry name" value="Sigma70_r2"/>
    <property type="match status" value="1"/>
</dbReference>
<keyword evidence="5" id="KW-0804">Transcription</keyword>
<evidence type="ECO:0000259" key="7">
    <source>
        <dbReference type="Pfam" id="PF08281"/>
    </source>
</evidence>
<evidence type="ECO:0000313" key="9">
    <source>
        <dbReference type="Proteomes" id="UP000271708"/>
    </source>
</evidence>
<dbReference type="InterPro" id="IPR014284">
    <property type="entry name" value="RNA_pol_sigma-70_dom"/>
</dbReference>
<dbReference type="Proteomes" id="UP000271708">
    <property type="component" value="Chromosome"/>
</dbReference>
<feature type="domain" description="RNA polymerase sigma factor 70 region 4 type 2" evidence="7">
    <location>
        <begin position="103"/>
        <end position="152"/>
    </location>
</feature>
<dbReference type="Pfam" id="PF08281">
    <property type="entry name" value="Sigma70_r4_2"/>
    <property type="match status" value="1"/>
</dbReference>
<dbReference type="PANTHER" id="PTHR43133">
    <property type="entry name" value="RNA POLYMERASE ECF-TYPE SIGMA FACTO"/>
    <property type="match status" value="1"/>
</dbReference>
<dbReference type="AlphaFoldDB" id="A0A5P8FPA0"/>
<comment type="similarity">
    <text evidence="1">Belongs to the sigma-70 factor family. ECF subfamily.</text>
</comment>
<dbReference type="SUPFAM" id="SSF88946">
    <property type="entry name" value="Sigma2 domain of RNA polymerase sigma factors"/>
    <property type="match status" value="1"/>
</dbReference>
<evidence type="ECO:0000259" key="6">
    <source>
        <dbReference type="Pfam" id="PF04542"/>
    </source>
</evidence>
<organism evidence="8 9">
    <name type="scientific">Janibacter melonis</name>
    <dbReference type="NCBI Taxonomy" id="262209"/>
    <lineage>
        <taxon>Bacteria</taxon>
        <taxon>Bacillati</taxon>
        <taxon>Actinomycetota</taxon>
        <taxon>Actinomycetes</taxon>
        <taxon>Micrococcales</taxon>
        <taxon>Intrasporangiaceae</taxon>
        <taxon>Janibacter</taxon>
    </lineage>
</organism>
<dbReference type="GeneID" id="59162081"/>
<dbReference type="PANTHER" id="PTHR43133:SF8">
    <property type="entry name" value="RNA POLYMERASE SIGMA FACTOR HI_1459-RELATED"/>
    <property type="match status" value="1"/>
</dbReference>
<evidence type="ECO:0000256" key="5">
    <source>
        <dbReference type="ARBA" id="ARBA00023163"/>
    </source>
</evidence>
<dbReference type="RefSeq" id="WP_123093807.1">
    <property type="nucleotide sequence ID" value="NZ_CP044548.2"/>
</dbReference>
<evidence type="ECO:0000256" key="2">
    <source>
        <dbReference type="ARBA" id="ARBA00023015"/>
    </source>
</evidence>
<feature type="domain" description="RNA polymerase sigma-70 region 2" evidence="6">
    <location>
        <begin position="14"/>
        <end position="81"/>
    </location>
</feature>
<accession>A0A5P8FPA0</accession>
<proteinExistence type="inferred from homology"/>
<evidence type="ECO:0000256" key="1">
    <source>
        <dbReference type="ARBA" id="ARBA00010641"/>
    </source>
</evidence>
<dbReference type="NCBIfam" id="TIGR02937">
    <property type="entry name" value="sigma70-ECF"/>
    <property type="match status" value="1"/>
</dbReference>
<dbReference type="Gene3D" id="1.10.1740.10">
    <property type="match status" value="1"/>
</dbReference>
<dbReference type="InterPro" id="IPR039425">
    <property type="entry name" value="RNA_pol_sigma-70-like"/>
</dbReference>